<dbReference type="PANTHER" id="PTHR40465">
    <property type="entry name" value="CHROMOSOME 1, WHOLE GENOME SHOTGUN SEQUENCE"/>
    <property type="match status" value="1"/>
</dbReference>
<dbReference type="PANTHER" id="PTHR40465:SF1">
    <property type="entry name" value="DUF6534 DOMAIN-CONTAINING PROTEIN"/>
    <property type="match status" value="1"/>
</dbReference>
<evidence type="ECO:0000313" key="3">
    <source>
        <dbReference type="EMBL" id="KAH8088935.1"/>
    </source>
</evidence>
<comment type="caution">
    <text evidence="3">The sequence shown here is derived from an EMBL/GenBank/DDBJ whole genome shotgun (WGS) entry which is preliminary data.</text>
</comment>
<dbReference type="AlphaFoldDB" id="A0A8K0XLV8"/>
<feature type="transmembrane region" description="Helical" evidence="1">
    <location>
        <begin position="161"/>
        <end position="183"/>
    </location>
</feature>
<name>A0A8K0XLV8_9AGAR</name>
<feature type="transmembrane region" description="Helical" evidence="1">
    <location>
        <begin position="285"/>
        <end position="306"/>
    </location>
</feature>
<keyword evidence="1" id="KW-0812">Transmembrane</keyword>
<feature type="transmembrane region" description="Helical" evidence="1">
    <location>
        <begin position="90"/>
        <end position="111"/>
    </location>
</feature>
<protein>
    <recommendedName>
        <fullName evidence="2">DUF6534 domain-containing protein</fullName>
    </recommendedName>
</protein>
<dbReference type="Pfam" id="PF20152">
    <property type="entry name" value="DUF6534"/>
    <property type="match status" value="1"/>
</dbReference>
<dbReference type="OrthoDB" id="2535105at2759"/>
<feature type="domain" description="DUF6534" evidence="2">
    <location>
        <begin position="249"/>
        <end position="336"/>
    </location>
</feature>
<sequence length="397" mass="43529">MCGKFDFVRSPHARDAPDSQIKDVDLILFQAHSFATAGVVSKRSATRQSYYIIPSASIPTEVTMSSLNATSVAPPFKPSTDLKLVAGPLLIAYLVHWSLFGILTGQSYIYYVAFPKDHWITKAIVSVSYFLEAAQFGFLTHDAYRVFGRGWGDIAELNNVGLLWFGASIMAGIVTTVCHHLYAWRIFALTGRQKYTVPIIISLLSFVQLGLGVRNGVVDFRAQQLSNFMLPVDFDVLLVAGSAWITSTALCDIIITASMFYFLWEAKKSSFSRPTTTVLTRLIKVTIETGFLSAFFTILELVLFVTERHSTLYSIFLGASSKLYSNTLLVVLNSRVRIAGGRVQGDSDDVNAAFSTLRFARTEEGARSSPARTDVSVEVTVKAGGWKSGDEAGSMAA</sequence>
<evidence type="ECO:0000313" key="4">
    <source>
        <dbReference type="Proteomes" id="UP000813824"/>
    </source>
</evidence>
<dbReference type="EMBL" id="JAEVFJ010000039">
    <property type="protein sequence ID" value="KAH8088935.1"/>
    <property type="molecule type" value="Genomic_DNA"/>
</dbReference>
<feature type="transmembrane region" description="Helical" evidence="1">
    <location>
        <begin position="195"/>
        <end position="217"/>
    </location>
</feature>
<proteinExistence type="predicted"/>
<reference evidence="3" key="1">
    <citation type="journal article" date="2021" name="New Phytol.">
        <title>Evolutionary innovations through gain and loss of genes in the ectomycorrhizal Boletales.</title>
        <authorList>
            <person name="Wu G."/>
            <person name="Miyauchi S."/>
            <person name="Morin E."/>
            <person name="Kuo A."/>
            <person name="Drula E."/>
            <person name="Varga T."/>
            <person name="Kohler A."/>
            <person name="Feng B."/>
            <person name="Cao Y."/>
            <person name="Lipzen A."/>
            <person name="Daum C."/>
            <person name="Hundley H."/>
            <person name="Pangilinan J."/>
            <person name="Johnson J."/>
            <person name="Barry K."/>
            <person name="LaButti K."/>
            <person name="Ng V."/>
            <person name="Ahrendt S."/>
            <person name="Min B."/>
            <person name="Choi I.G."/>
            <person name="Park H."/>
            <person name="Plett J.M."/>
            <person name="Magnuson J."/>
            <person name="Spatafora J.W."/>
            <person name="Nagy L.G."/>
            <person name="Henrissat B."/>
            <person name="Grigoriev I.V."/>
            <person name="Yang Z.L."/>
            <person name="Xu J."/>
            <person name="Martin F.M."/>
        </authorList>
    </citation>
    <scope>NUCLEOTIDE SEQUENCE</scope>
    <source>
        <strain evidence="3">KKN 215</strain>
    </source>
</reference>
<dbReference type="Proteomes" id="UP000813824">
    <property type="component" value="Unassembled WGS sequence"/>
</dbReference>
<feature type="transmembrane region" description="Helical" evidence="1">
    <location>
        <begin position="123"/>
        <end position="141"/>
    </location>
</feature>
<keyword evidence="1" id="KW-1133">Transmembrane helix</keyword>
<evidence type="ECO:0000259" key="2">
    <source>
        <dbReference type="Pfam" id="PF20152"/>
    </source>
</evidence>
<evidence type="ECO:0000256" key="1">
    <source>
        <dbReference type="SAM" id="Phobius"/>
    </source>
</evidence>
<keyword evidence="4" id="KW-1185">Reference proteome</keyword>
<feature type="transmembrane region" description="Helical" evidence="1">
    <location>
        <begin position="237"/>
        <end position="264"/>
    </location>
</feature>
<gene>
    <name evidence="3" type="ORF">BXZ70DRAFT_1042224</name>
</gene>
<keyword evidence="1" id="KW-0472">Membrane</keyword>
<accession>A0A8K0XLV8</accession>
<organism evidence="3 4">
    <name type="scientific">Cristinia sonorae</name>
    <dbReference type="NCBI Taxonomy" id="1940300"/>
    <lineage>
        <taxon>Eukaryota</taxon>
        <taxon>Fungi</taxon>
        <taxon>Dikarya</taxon>
        <taxon>Basidiomycota</taxon>
        <taxon>Agaricomycotina</taxon>
        <taxon>Agaricomycetes</taxon>
        <taxon>Agaricomycetidae</taxon>
        <taxon>Agaricales</taxon>
        <taxon>Pleurotineae</taxon>
        <taxon>Stephanosporaceae</taxon>
        <taxon>Cristinia</taxon>
    </lineage>
</organism>
<dbReference type="InterPro" id="IPR045339">
    <property type="entry name" value="DUF6534"/>
</dbReference>